<name>A0A9J5XCD4_SOLCO</name>
<feature type="compositionally biased region" description="Polar residues" evidence="1">
    <location>
        <begin position="60"/>
        <end position="71"/>
    </location>
</feature>
<feature type="region of interest" description="Disordered" evidence="1">
    <location>
        <begin position="1"/>
        <end position="27"/>
    </location>
</feature>
<comment type="caution">
    <text evidence="2">The sequence shown here is derived from an EMBL/GenBank/DDBJ whole genome shotgun (WGS) entry which is preliminary data.</text>
</comment>
<dbReference type="EMBL" id="JACXVP010000009">
    <property type="protein sequence ID" value="KAG5586049.1"/>
    <property type="molecule type" value="Genomic_DNA"/>
</dbReference>
<protein>
    <submittedName>
        <fullName evidence="2">Uncharacterized protein</fullName>
    </submittedName>
</protein>
<keyword evidence="3" id="KW-1185">Reference proteome</keyword>
<evidence type="ECO:0000313" key="3">
    <source>
        <dbReference type="Proteomes" id="UP000824120"/>
    </source>
</evidence>
<feature type="compositionally biased region" description="Polar residues" evidence="1">
    <location>
        <begin position="1"/>
        <end position="19"/>
    </location>
</feature>
<gene>
    <name evidence="2" type="ORF">H5410_046483</name>
</gene>
<organism evidence="2 3">
    <name type="scientific">Solanum commersonii</name>
    <name type="common">Commerson's wild potato</name>
    <name type="synonym">Commerson's nightshade</name>
    <dbReference type="NCBI Taxonomy" id="4109"/>
    <lineage>
        <taxon>Eukaryota</taxon>
        <taxon>Viridiplantae</taxon>
        <taxon>Streptophyta</taxon>
        <taxon>Embryophyta</taxon>
        <taxon>Tracheophyta</taxon>
        <taxon>Spermatophyta</taxon>
        <taxon>Magnoliopsida</taxon>
        <taxon>eudicotyledons</taxon>
        <taxon>Gunneridae</taxon>
        <taxon>Pentapetalae</taxon>
        <taxon>asterids</taxon>
        <taxon>lamiids</taxon>
        <taxon>Solanales</taxon>
        <taxon>Solanaceae</taxon>
        <taxon>Solanoideae</taxon>
        <taxon>Solaneae</taxon>
        <taxon>Solanum</taxon>
    </lineage>
</organism>
<reference evidence="2 3" key="1">
    <citation type="submission" date="2020-09" db="EMBL/GenBank/DDBJ databases">
        <title>De no assembly of potato wild relative species, Solanum commersonii.</title>
        <authorList>
            <person name="Cho K."/>
        </authorList>
    </citation>
    <scope>NUCLEOTIDE SEQUENCE [LARGE SCALE GENOMIC DNA]</scope>
    <source>
        <strain evidence="2">LZ3.2</strain>
        <tissue evidence="2">Leaf</tissue>
    </source>
</reference>
<feature type="region of interest" description="Disordered" evidence="1">
    <location>
        <begin position="42"/>
        <end position="75"/>
    </location>
</feature>
<accession>A0A9J5XCD4</accession>
<evidence type="ECO:0000313" key="2">
    <source>
        <dbReference type="EMBL" id="KAG5586049.1"/>
    </source>
</evidence>
<dbReference type="Proteomes" id="UP000824120">
    <property type="component" value="Chromosome 9"/>
</dbReference>
<dbReference type="AlphaFoldDB" id="A0A9J5XCD4"/>
<proteinExistence type="predicted"/>
<sequence length="116" mass="12212">MNIAQSGPIQNTSTTSHGKNTGLHDNIVPTPCINSSLSCHISQNGSSSSLLPSSTHDVSETSLTPSISRSNIGVPIPASPSISSTIALDCSKTKNVGDTREYDAFHRLIITPDEHE</sequence>
<evidence type="ECO:0000256" key="1">
    <source>
        <dbReference type="SAM" id="MobiDB-lite"/>
    </source>
</evidence>